<name>A0A699GN65_TANCI</name>
<comment type="caution">
    <text evidence="1">The sequence shown here is derived from an EMBL/GenBank/DDBJ whole genome shotgun (WGS) entry which is preliminary data.</text>
</comment>
<dbReference type="AlphaFoldDB" id="A0A699GN65"/>
<keyword evidence="1" id="KW-0695">RNA-directed DNA polymerase</keyword>
<evidence type="ECO:0000313" key="1">
    <source>
        <dbReference type="EMBL" id="GEV28198.1"/>
    </source>
</evidence>
<keyword evidence="1" id="KW-0808">Transferase</keyword>
<feature type="non-terminal residue" evidence="1">
    <location>
        <position position="1"/>
    </location>
</feature>
<sequence>NLGTSSVKSGRSRVLKIKLGRSIPKVMGDLIEVGQTMGNNIEGCLGQLVKIRWIEELNRKHKVNFVAIQETKIETIDLFSIKELWGNLSVDYVLSSSVGFSGGTWIPTPAKMTIITVYAPQDISEQRTLWDYIIHLIDT</sequence>
<dbReference type="InterPro" id="IPR036691">
    <property type="entry name" value="Endo/exonu/phosph_ase_sf"/>
</dbReference>
<reference evidence="1" key="1">
    <citation type="journal article" date="2019" name="Sci. Rep.">
        <title>Draft genome of Tanacetum cinerariifolium, the natural source of mosquito coil.</title>
        <authorList>
            <person name="Yamashiro T."/>
            <person name="Shiraishi A."/>
            <person name="Satake H."/>
            <person name="Nakayama K."/>
        </authorList>
    </citation>
    <scope>NUCLEOTIDE SEQUENCE</scope>
</reference>
<dbReference type="SUPFAM" id="SSF56219">
    <property type="entry name" value="DNase I-like"/>
    <property type="match status" value="1"/>
</dbReference>
<dbReference type="GO" id="GO:0003964">
    <property type="term" value="F:RNA-directed DNA polymerase activity"/>
    <property type="evidence" value="ECO:0007669"/>
    <property type="project" value="UniProtKB-KW"/>
</dbReference>
<organism evidence="1">
    <name type="scientific">Tanacetum cinerariifolium</name>
    <name type="common">Dalmatian daisy</name>
    <name type="synonym">Chrysanthemum cinerariifolium</name>
    <dbReference type="NCBI Taxonomy" id="118510"/>
    <lineage>
        <taxon>Eukaryota</taxon>
        <taxon>Viridiplantae</taxon>
        <taxon>Streptophyta</taxon>
        <taxon>Embryophyta</taxon>
        <taxon>Tracheophyta</taxon>
        <taxon>Spermatophyta</taxon>
        <taxon>Magnoliopsida</taxon>
        <taxon>eudicotyledons</taxon>
        <taxon>Gunneridae</taxon>
        <taxon>Pentapetalae</taxon>
        <taxon>asterids</taxon>
        <taxon>campanulids</taxon>
        <taxon>Asterales</taxon>
        <taxon>Asteraceae</taxon>
        <taxon>Asteroideae</taxon>
        <taxon>Anthemideae</taxon>
        <taxon>Anthemidinae</taxon>
        <taxon>Tanacetum</taxon>
    </lineage>
</organism>
<gene>
    <name evidence="1" type="ORF">Tci_100175</name>
</gene>
<dbReference type="EMBL" id="BKCJ010019253">
    <property type="protein sequence ID" value="GEV28198.1"/>
    <property type="molecule type" value="Genomic_DNA"/>
</dbReference>
<protein>
    <submittedName>
        <fullName evidence="1">RNA-directed DNA polymerase, eukaryota</fullName>
    </submittedName>
</protein>
<proteinExistence type="predicted"/>
<keyword evidence="1" id="KW-0548">Nucleotidyltransferase</keyword>
<accession>A0A699GN65</accession>